<dbReference type="Pfam" id="PF00583">
    <property type="entry name" value="Acetyltransf_1"/>
    <property type="match status" value="1"/>
</dbReference>
<dbReference type="Gene3D" id="3.40.630.30">
    <property type="match status" value="1"/>
</dbReference>
<name>A0A1G7JVR9_9FLAO</name>
<organism evidence="2 3">
    <name type="scientific">Ulvibacter litoralis</name>
    <dbReference type="NCBI Taxonomy" id="227084"/>
    <lineage>
        <taxon>Bacteria</taxon>
        <taxon>Pseudomonadati</taxon>
        <taxon>Bacteroidota</taxon>
        <taxon>Flavobacteriia</taxon>
        <taxon>Flavobacteriales</taxon>
        <taxon>Flavobacteriaceae</taxon>
        <taxon>Ulvibacter</taxon>
    </lineage>
</organism>
<dbReference type="PROSITE" id="PS51186">
    <property type="entry name" value="GNAT"/>
    <property type="match status" value="1"/>
</dbReference>
<dbReference type="AlphaFoldDB" id="A0A1G7JVR9"/>
<keyword evidence="3" id="KW-1185">Reference proteome</keyword>
<reference evidence="2 3" key="1">
    <citation type="submission" date="2016-10" db="EMBL/GenBank/DDBJ databases">
        <authorList>
            <person name="de Groot N.N."/>
        </authorList>
    </citation>
    <scope>NUCLEOTIDE SEQUENCE [LARGE SCALE GENOMIC DNA]</scope>
    <source>
        <strain evidence="2 3">DSM 16195</strain>
    </source>
</reference>
<dbReference type="CDD" id="cd04301">
    <property type="entry name" value="NAT_SF"/>
    <property type="match status" value="1"/>
</dbReference>
<dbReference type="Proteomes" id="UP000199321">
    <property type="component" value="Unassembled WGS sequence"/>
</dbReference>
<evidence type="ECO:0000313" key="2">
    <source>
        <dbReference type="EMBL" id="SDF29028.1"/>
    </source>
</evidence>
<dbReference type="STRING" id="227084.SAMN05421855_1325"/>
<dbReference type="GO" id="GO:0016747">
    <property type="term" value="F:acyltransferase activity, transferring groups other than amino-acyl groups"/>
    <property type="evidence" value="ECO:0007669"/>
    <property type="project" value="InterPro"/>
</dbReference>
<feature type="domain" description="N-acetyltransferase" evidence="1">
    <location>
        <begin position="22"/>
        <end position="182"/>
    </location>
</feature>
<protein>
    <submittedName>
        <fullName evidence="2">Acetyltransferase (GNAT) family protein</fullName>
    </submittedName>
</protein>
<dbReference type="EMBL" id="FNBA01000032">
    <property type="protein sequence ID" value="SDF29028.1"/>
    <property type="molecule type" value="Genomic_DNA"/>
</dbReference>
<gene>
    <name evidence="2" type="ORF">SAMN05421855_1325</name>
</gene>
<dbReference type="SUPFAM" id="SSF55729">
    <property type="entry name" value="Acyl-CoA N-acyltransferases (Nat)"/>
    <property type="match status" value="1"/>
</dbReference>
<dbReference type="PANTHER" id="PTHR43415:SF5">
    <property type="entry name" value="ACETYLTRANSFERASE"/>
    <property type="match status" value="1"/>
</dbReference>
<proteinExistence type="predicted"/>
<dbReference type="InterPro" id="IPR016181">
    <property type="entry name" value="Acyl_CoA_acyltransferase"/>
</dbReference>
<sequence length="190" mass="21947">MLKHATTHSRDRWQQAKATIVIELKSFKIEDWKYLKKWISSESELIQFAGQIFTFPIDQKQVELYLSESKRTVFKIENENNETIGIAEISIPEENVAKLARVLIGEKSMRGKGIGTELINKLTEYGFHNLKKEKIILNVYSWNIGAIKCYEKVGFSQSEKPIKIVKVGNEEWRTIEMEKSQLPTPCIING</sequence>
<dbReference type="OrthoDB" id="9811523at2"/>
<evidence type="ECO:0000313" key="3">
    <source>
        <dbReference type="Proteomes" id="UP000199321"/>
    </source>
</evidence>
<keyword evidence="2" id="KW-0808">Transferase</keyword>
<evidence type="ECO:0000259" key="1">
    <source>
        <dbReference type="PROSITE" id="PS51186"/>
    </source>
</evidence>
<accession>A0A1G7JVR9</accession>
<dbReference type="InterPro" id="IPR000182">
    <property type="entry name" value="GNAT_dom"/>
</dbReference>
<dbReference type="PANTHER" id="PTHR43415">
    <property type="entry name" value="SPERMIDINE N(1)-ACETYLTRANSFERASE"/>
    <property type="match status" value="1"/>
</dbReference>